<comment type="caution">
    <text evidence="6">The sequence shown here is derived from an EMBL/GenBank/DDBJ whole genome shotgun (WGS) entry which is preliminary data.</text>
</comment>
<protein>
    <submittedName>
        <fullName evidence="6">Malolactic fermentation system transcription activator</fullName>
    </submittedName>
</protein>
<dbReference type="Gene3D" id="1.10.10.10">
    <property type="entry name" value="Winged helix-like DNA-binding domain superfamily/Winged helix DNA-binding domain"/>
    <property type="match status" value="1"/>
</dbReference>
<dbReference type="AlphaFoldDB" id="A0A0R1JKX2"/>
<dbReference type="PROSITE" id="PS50931">
    <property type="entry name" value="HTH_LYSR"/>
    <property type="match status" value="1"/>
</dbReference>
<dbReference type="PANTHER" id="PTHR30419">
    <property type="entry name" value="HTH-TYPE TRANSCRIPTIONAL REGULATOR YBHD"/>
    <property type="match status" value="1"/>
</dbReference>
<keyword evidence="7" id="KW-1185">Reference proteome</keyword>
<dbReference type="Gene3D" id="3.40.190.10">
    <property type="entry name" value="Periplasmic binding protein-like II"/>
    <property type="match status" value="2"/>
</dbReference>
<dbReference type="SUPFAM" id="SSF46785">
    <property type="entry name" value="Winged helix' DNA-binding domain"/>
    <property type="match status" value="1"/>
</dbReference>
<dbReference type="PRINTS" id="PR00039">
    <property type="entry name" value="HTHLYSR"/>
</dbReference>
<dbReference type="OrthoDB" id="9803735at2"/>
<proteinExistence type="inferred from homology"/>
<dbReference type="InterPro" id="IPR050950">
    <property type="entry name" value="HTH-type_LysR_regulators"/>
</dbReference>
<dbReference type="EMBL" id="AZDJ01000026">
    <property type="protein sequence ID" value="KRK71852.1"/>
    <property type="molecule type" value="Genomic_DNA"/>
</dbReference>
<keyword evidence="4" id="KW-0804">Transcription</keyword>
<dbReference type="Pfam" id="PF00126">
    <property type="entry name" value="HTH_1"/>
    <property type="match status" value="1"/>
</dbReference>
<evidence type="ECO:0000259" key="5">
    <source>
        <dbReference type="PROSITE" id="PS50931"/>
    </source>
</evidence>
<dbReference type="STRING" id="1291734.FD02_GL002098"/>
<dbReference type="SUPFAM" id="SSF53850">
    <property type="entry name" value="Periplasmic binding protein-like II"/>
    <property type="match status" value="1"/>
</dbReference>
<dbReference type="GO" id="GO:0005829">
    <property type="term" value="C:cytosol"/>
    <property type="evidence" value="ECO:0007669"/>
    <property type="project" value="TreeGrafter"/>
</dbReference>
<dbReference type="PATRIC" id="fig|1291734.4.peg.2150"/>
<gene>
    <name evidence="6" type="ORF">FD02_GL002098</name>
</gene>
<dbReference type="InterPro" id="IPR000847">
    <property type="entry name" value="LysR_HTH_N"/>
</dbReference>
<comment type="similarity">
    <text evidence="1">Belongs to the LysR transcriptional regulatory family.</text>
</comment>
<evidence type="ECO:0000256" key="2">
    <source>
        <dbReference type="ARBA" id="ARBA00023015"/>
    </source>
</evidence>
<dbReference type="InterPro" id="IPR036390">
    <property type="entry name" value="WH_DNA-bd_sf"/>
</dbReference>
<feature type="domain" description="HTH lysR-type" evidence="5">
    <location>
        <begin position="1"/>
        <end position="58"/>
    </location>
</feature>
<evidence type="ECO:0000313" key="6">
    <source>
        <dbReference type="EMBL" id="KRK71852.1"/>
    </source>
</evidence>
<keyword evidence="3" id="KW-0238">DNA-binding</keyword>
<evidence type="ECO:0000256" key="4">
    <source>
        <dbReference type="ARBA" id="ARBA00023163"/>
    </source>
</evidence>
<accession>A0A0R1JKX2</accession>
<evidence type="ECO:0000256" key="1">
    <source>
        <dbReference type="ARBA" id="ARBA00009437"/>
    </source>
</evidence>
<dbReference type="Proteomes" id="UP000051804">
    <property type="component" value="Unassembled WGS sequence"/>
</dbReference>
<organism evidence="6 7">
    <name type="scientific">Lacticaseibacillus nasuensis JCM 17158</name>
    <dbReference type="NCBI Taxonomy" id="1291734"/>
    <lineage>
        <taxon>Bacteria</taxon>
        <taxon>Bacillati</taxon>
        <taxon>Bacillota</taxon>
        <taxon>Bacilli</taxon>
        <taxon>Lactobacillales</taxon>
        <taxon>Lactobacillaceae</taxon>
        <taxon>Lacticaseibacillus</taxon>
    </lineage>
</organism>
<evidence type="ECO:0000313" key="7">
    <source>
        <dbReference type="Proteomes" id="UP000051804"/>
    </source>
</evidence>
<dbReference type="InterPro" id="IPR005119">
    <property type="entry name" value="LysR_subst-bd"/>
</dbReference>
<dbReference type="GO" id="GO:0003677">
    <property type="term" value="F:DNA binding"/>
    <property type="evidence" value="ECO:0007669"/>
    <property type="project" value="UniProtKB-KW"/>
</dbReference>
<dbReference type="Pfam" id="PF03466">
    <property type="entry name" value="LysR_substrate"/>
    <property type="match status" value="1"/>
</dbReference>
<sequence length="294" mass="31606">MNTRDLAYFAALTKVKNFSQVAHQFGVTQPTITMALKRLEAHFGIQLIDRDQSHGQVTVTPAGVVLASHVRVITAELAAAEAELARARSGKIRFGLPPIIGNFYFPTLAPRLMQAGLIDQLDTVEAGSQNLLADLRAGHLDGALLGSTGPLNAPALTVQPLRQVPFTIVVAPDHPLAAQTHVSFADLQDEPFVTLAEGFVHTKAFDWFTHTAGIQPSVVYRTQDVGLLKHMVQAKVGIALLAEMAVQPADHLHTLTLDDPGQPTFDIALVTSKTLQQTPAFTQLLTILTPPSAD</sequence>
<keyword evidence="2" id="KW-0805">Transcription regulation</keyword>
<name>A0A0R1JKX2_9LACO</name>
<reference evidence="6 7" key="1">
    <citation type="journal article" date="2015" name="Genome Announc.">
        <title>Expanding the biotechnology potential of lactobacilli through comparative genomics of 213 strains and associated genera.</title>
        <authorList>
            <person name="Sun Z."/>
            <person name="Harris H.M."/>
            <person name="McCann A."/>
            <person name="Guo C."/>
            <person name="Argimon S."/>
            <person name="Zhang W."/>
            <person name="Yang X."/>
            <person name="Jeffery I.B."/>
            <person name="Cooney J.C."/>
            <person name="Kagawa T.F."/>
            <person name="Liu W."/>
            <person name="Song Y."/>
            <person name="Salvetti E."/>
            <person name="Wrobel A."/>
            <person name="Rasinkangas P."/>
            <person name="Parkhill J."/>
            <person name="Rea M.C."/>
            <person name="O'Sullivan O."/>
            <person name="Ritari J."/>
            <person name="Douillard F.P."/>
            <person name="Paul Ross R."/>
            <person name="Yang R."/>
            <person name="Briner A.E."/>
            <person name="Felis G.E."/>
            <person name="de Vos W.M."/>
            <person name="Barrangou R."/>
            <person name="Klaenhammer T.R."/>
            <person name="Caufield P.W."/>
            <person name="Cui Y."/>
            <person name="Zhang H."/>
            <person name="O'Toole P.W."/>
        </authorList>
    </citation>
    <scope>NUCLEOTIDE SEQUENCE [LARGE SCALE GENOMIC DNA]</scope>
    <source>
        <strain evidence="6 7">JCM 17158</strain>
    </source>
</reference>
<dbReference type="RefSeq" id="WP_056951414.1">
    <property type="nucleotide sequence ID" value="NZ_AZDJ01000026.1"/>
</dbReference>
<dbReference type="GO" id="GO:0003700">
    <property type="term" value="F:DNA-binding transcription factor activity"/>
    <property type="evidence" value="ECO:0007669"/>
    <property type="project" value="InterPro"/>
</dbReference>
<evidence type="ECO:0000256" key="3">
    <source>
        <dbReference type="ARBA" id="ARBA00023125"/>
    </source>
</evidence>
<dbReference type="InterPro" id="IPR036388">
    <property type="entry name" value="WH-like_DNA-bd_sf"/>
</dbReference>